<protein>
    <submittedName>
        <fullName evidence="2">LORF1 protein</fullName>
    </submittedName>
</protein>
<feature type="non-terminal residue" evidence="2">
    <location>
        <position position="102"/>
    </location>
</feature>
<feature type="non-terminal residue" evidence="2">
    <location>
        <position position="1"/>
    </location>
</feature>
<dbReference type="AlphaFoldDB" id="A0A6G1ARE9"/>
<dbReference type="Pfam" id="PF17490">
    <property type="entry name" value="Tnp_22_dsRBD"/>
    <property type="match status" value="1"/>
</dbReference>
<evidence type="ECO:0000259" key="1">
    <source>
        <dbReference type="Pfam" id="PF17490"/>
    </source>
</evidence>
<name>A0A6G1ARE9_CROCR</name>
<sequence length="102" mass="11920">KLPKYKDKETVLKAAMDKKALTYKGKPIRVVTDLSTETWQARKEWQEIFNVMKGKNMQPRIFYPASLSFRIEGEIQVFPNKQKLKEFVTTKSALQEILRGTL</sequence>
<gene>
    <name evidence="2" type="primary">L1re1_110</name>
    <name evidence="2" type="ORF">FOF47_R05410</name>
</gene>
<reference evidence="2 3" key="1">
    <citation type="submission" date="2019-11" db="EMBL/GenBank/DDBJ databases">
        <authorList>
            <person name="Yang C."/>
            <person name="Li F."/>
        </authorList>
    </citation>
    <scope>NUCLEOTIDE SEQUENCE [LARGE SCALE GENOMIC DNA]</scope>
    <source>
        <strain evidence="2">KB4526</strain>
        <tissue evidence="2">Muscle</tissue>
    </source>
</reference>
<feature type="domain" description="L1 transposable element dsRBD-like" evidence="1">
    <location>
        <begin position="37"/>
        <end position="99"/>
    </location>
</feature>
<dbReference type="EMBL" id="VOAJ01004073">
    <property type="protein sequence ID" value="KAF0878130.1"/>
    <property type="molecule type" value="Genomic_DNA"/>
</dbReference>
<dbReference type="InterPro" id="IPR042566">
    <property type="entry name" value="L1_C"/>
</dbReference>
<keyword evidence="3" id="KW-1185">Reference proteome</keyword>
<evidence type="ECO:0000313" key="3">
    <source>
        <dbReference type="Proteomes" id="UP000475037"/>
    </source>
</evidence>
<dbReference type="PANTHER" id="PTHR11505">
    <property type="entry name" value="L1 TRANSPOSABLE ELEMENT-RELATED"/>
    <property type="match status" value="1"/>
</dbReference>
<evidence type="ECO:0000313" key="2">
    <source>
        <dbReference type="EMBL" id="KAF0878130.1"/>
    </source>
</evidence>
<proteinExistence type="predicted"/>
<dbReference type="Gene3D" id="3.30.70.1820">
    <property type="entry name" value="L1 transposable element, RRM domain"/>
    <property type="match status" value="1"/>
</dbReference>
<organism evidence="2 3">
    <name type="scientific">Crocuta crocuta</name>
    <name type="common">Spotted hyena</name>
    <dbReference type="NCBI Taxonomy" id="9678"/>
    <lineage>
        <taxon>Eukaryota</taxon>
        <taxon>Metazoa</taxon>
        <taxon>Chordata</taxon>
        <taxon>Craniata</taxon>
        <taxon>Vertebrata</taxon>
        <taxon>Euteleostomi</taxon>
        <taxon>Mammalia</taxon>
        <taxon>Eutheria</taxon>
        <taxon>Laurasiatheria</taxon>
        <taxon>Carnivora</taxon>
        <taxon>Feliformia</taxon>
        <taxon>Hyaenidae</taxon>
        <taxon>Crocuta</taxon>
    </lineage>
</organism>
<dbReference type="Proteomes" id="UP000475037">
    <property type="component" value="Unassembled WGS sequence"/>
</dbReference>
<dbReference type="Gene3D" id="3.30.250.20">
    <property type="entry name" value="L1 transposable element, C-terminal domain"/>
    <property type="match status" value="1"/>
</dbReference>
<dbReference type="InterPro" id="IPR004244">
    <property type="entry name" value="Transposase_22"/>
</dbReference>
<accession>A0A6G1ARE9</accession>
<comment type="caution">
    <text evidence="2">The sequence shown here is derived from an EMBL/GenBank/DDBJ whole genome shotgun (WGS) entry which is preliminary data.</text>
</comment>
<dbReference type="InterPro" id="IPR035300">
    <property type="entry name" value="L1_dsRBD"/>
</dbReference>